<evidence type="ECO:0000256" key="6">
    <source>
        <dbReference type="ARBA" id="ARBA00022692"/>
    </source>
</evidence>
<dbReference type="PANTHER" id="PTHR46494:SF3">
    <property type="entry name" value="ZINC TRANSPORT PROTEIN ZNTB"/>
    <property type="match status" value="1"/>
</dbReference>
<evidence type="ECO:0000256" key="7">
    <source>
        <dbReference type="ARBA" id="ARBA00022833"/>
    </source>
</evidence>
<accession>A0ABX1R1U4</accession>
<evidence type="ECO:0000256" key="5">
    <source>
        <dbReference type="ARBA" id="ARBA00022519"/>
    </source>
</evidence>
<dbReference type="InterPro" id="IPR045861">
    <property type="entry name" value="CorA_cytoplasmic_dom"/>
</dbReference>
<proteinExistence type="inferred from homology"/>
<evidence type="ECO:0000313" key="13">
    <source>
        <dbReference type="Proteomes" id="UP000709336"/>
    </source>
</evidence>
<evidence type="ECO:0000256" key="1">
    <source>
        <dbReference type="ARBA" id="ARBA00004651"/>
    </source>
</evidence>
<dbReference type="Gene3D" id="3.30.460.20">
    <property type="entry name" value="CorA soluble domain-like"/>
    <property type="match status" value="1"/>
</dbReference>
<name>A0ABX1R1U4_9ALTE</name>
<keyword evidence="6 11" id="KW-0812">Transmembrane</keyword>
<keyword evidence="3" id="KW-0813">Transport</keyword>
<keyword evidence="4" id="KW-1003">Cell membrane</keyword>
<reference evidence="12 13" key="1">
    <citation type="submission" date="2020-03" db="EMBL/GenBank/DDBJ databases">
        <title>Alteromonas ponticola sp. nov., isolated from seawater.</title>
        <authorList>
            <person name="Yoon J.-H."/>
            <person name="Kim Y.-O."/>
        </authorList>
    </citation>
    <scope>NUCLEOTIDE SEQUENCE [LARGE SCALE GENOMIC DNA]</scope>
    <source>
        <strain evidence="12 13">MYP5</strain>
    </source>
</reference>
<feature type="transmembrane region" description="Helical" evidence="11">
    <location>
        <begin position="299"/>
        <end position="320"/>
    </location>
</feature>
<dbReference type="InterPro" id="IPR002523">
    <property type="entry name" value="MgTranspt_CorA/ZnTranspt_ZntB"/>
</dbReference>
<comment type="caution">
    <text evidence="12">The sequence shown here is derived from an EMBL/GenBank/DDBJ whole genome shotgun (WGS) entry which is preliminary data.</text>
</comment>
<keyword evidence="9" id="KW-0406">Ion transport</keyword>
<evidence type="ECO:0000313" key="12">
    <source>
        <dbReference type="EMBL" id="NMH59891.1"/>
    </source>
</evidence>
<evidence type="ECO:0000256" key="11">
    <source>
        <dbReference type="SAM" id="Phobius"/>
    </source>
</evidence>
<keyword evidence="8 11" id="KW-1133">Transmembrane helix</keyword>
<keyword evidence="13" id="KW-1185">Reference proteome</keyword>
<evidence type="ECO:0000256" key="8">
    <source>
        <dbReference type="ARBA" id="ARBA00022989"/>
    </source>
</evidence>
<organism evidence="12 13">
    <name type="scientific">Alteromonas ponticola</name>
    <dbReference type="NCBI Taxonomy" id="2720613"/>
    <lineage>
        <taxon>Bacteria</taxon>
        <taxon>Pseudomonadati</taxon>
        <taxon>Pseudomonadota</taxon>
        <taxon>Gammaproteobacteria</taxon>
        <taxon>Alteromonadales</taxon>
        <taxon>Alteromonadaceae</taxon>
        <taxon>Alteromonas/Salinimonas group</taxon>
        <taxon>Alteromonas</taxon>
    </lineage>
</organism>
<evidence type="ECO:0000256" key="4">
    <source>
        <dbReference type="ARBA" id="ARBA00022475"/>
    </source>
</evidence>
<evidence type="ECO:0000256" key="10">
    <source>
        <dbReference type="ARBA" id="ARBA00023136"/>
    </source>
</evidence>
<protein>
    <submittedName>
        <fullName evidence="12">Zinc transporter ZntB</fullName>
    </submittedName>
</protein>
<feature type="transmembrane region" description="Helical" evidence="11">
    <location>
        <begin position="265"/>
        <end position="287"/>
    </location>
</feature>
<dbReference type="SUPFAM" id="SSF143865">
    <property type="entry name" value="CorA soluble domain-like"/>
    <property type="match status" value="1"/>
</dbReference>
<comment type="similarity">
    <text evidence="2">Belongs to the CorA metal ion transporter (MIT) (TC 1.A.35) family.</text>
</comment>
<dbReference type="Pfam" id="PF01544">
    <property type="entry name" value="CorA"/>
    <property type="match status" value="1"/>
</dbReference>
<dbReference type="RefSeq" id="WP_169210466.1">
    <property type="nucleotide sequence ID" value="NZ_JAATNW010000004.1"/>
</dbReference>
<keyword evidence="7" id="KW-0862">Zinc</keyword>
<dbReference type="SUPFAM" id="SSF144083">
    <property type="entry name" value="Magnesium transport protein CorA, transmembrane region"/>
    <property type="match status" value="1"/>
</dbReference>
<evidence type="ECO:0000256" key="9">
    <source>
        <dbReference type="ARBA" id="ARBA00023065"/>
    </source>
</evidence>
<dbReference type="PANTHER" id="PTHR46494">
    <property type="entry name" value="CORA FAMILY METAL ION TRANSPORTER (EUROFUNG)"/>
    <property type="match status" value="1"/>
</dbReference>
<sequence>MNKAATTEAFLWAYVINANGSSRSLNLDDFPYSCAHDEYLWIHLCSDVDEVDSVMKAIGLSETVADKLSTLVTRPRTMTVDKGTLIYLRGINKNPGAAPDDMVSLRVWLEEKLIVTARRADRGLMSINESRDQVTNDQAPASSTHMLIHIIENVADKIHETVDQFDDTLVDFELSEQLDKKARLALSDLRRRAASIRRYLAPQRDALDAMFRLPHLSNEQMFALREQTERVTRYIEDLDLARERAIVLQDELRNSIADRQGMRMYVLSLVTAIFLPLSFLTGVFGMNVAGLPGTETPEAFTLLMAGMGGLAIVMLIAMLWKRWL</sequence>
<dbReference type="CDD" id="cd12833">
    <property type="entry name" value="ZntB-like_1"/>
    <property type="match status" value="1"/>
</dbReference>
<keyword evidence="5" id="KW-0997">Cell inner membrane</keyword>
<dbReference type="EMBL" id="JAATNW010000004">
    <property type="protein sequence ID" value="NMH59891.1"/>
    <property type="molecule type" value="Genomic_DNA"/>
</dbReference>
<dbReference type="Gene3D" id="1.20.58.340">
    <property type="entry name" value="Magnesium transport protein CorA, transmembrane region"/>
    <property type="match status" value="2"/>
</dbReference>
<evidence type="ECO:0000256" key="3">
    <source>
        <dbReference type="ARBA" id="ARBA00022448"/>
    </source>
</evidence>
<comment type="subcellular location">
    <subcellularLocation>
        <location evidence="1">Cell membrane</location>
        <topology evidence="1">Multi-pass membrane protein</topology>
    </subcellularLocation>
</comment>
<dbReference type="Proteomes" id="UP000709336">
    <property type="component" value="Unassembled WGS sequence"/>
</dbReference>
<keyword evidence="10 11" id="KW-0472">Membrane</keyword>
<gene>
    <name evidence="12" type="ORF">HCJ96_07680</name>
</gene>
<dbReference type="InterPro" id="IPR045863">
    <property type="entry name" value="CorA_TM1_TM2"/>
</dbReference>
<evidence type="ECO:0000256" key="2">
    <source>
        <dbReference type="ARBA" id="ARBA00009765"/>
    </source>
</evidence>